<feature type="domain" description="Serine aminopeptidase S33" evidence="1">
    <location>
        <begin position="26"/>
        <end position="290"/>
    </location>
</feature>
<keyword evidence="2" id="KW-0378">Hydrolase</keyword>
<evidence type="ECO:0000313" key="3">
    <source>
        <dbReference type="Proteomes" id="UP000339690"/>
    </source>
</evidence>
<dbReference type="Pfam" id="PF12146">
    <property type="entry name" value="Hydrolase_4"/>
    <property type="match status" value="1"/>
</dbReference>
<name>A0A5Q2TJ39_9BACI</name>
<dbReference type="AlphaFoldDB" id="A0A5Q2TJ39"/>
<evidence type="ECO:0000313" key="2">
    <source>
        <dbReference type="EMBL" id="QGH34151.1"/>
    </source>
</evidence>
<dbReference type="Proteomes" id="UP000339690">
    <property type="component" value="Chromosome"/>
</dbReference>
<dbReference type="Gene3D" id="3.40.50.1820">
    <property type="entry name" value="alpha/beta hydrolase"/>
    <property type="match status" value="1"/>
</dbReference>
<gene>
    <name evidence="2" type="ORF">GI584_09000</name>
</gene>
<accession>A0A5Q2TJ39</accession>
<dbReference type="GO" id="GO:0016787">
    <property type="term" value="F:hydrolase activity"/>
    <property type="evidence" value="ECO:0007669"/>
    <property type="project" value="UniProtKB-KW"/>
</dbReference>
<sequence length="315" mass="36486">MQEESFWFCTDDQHDLFVKCWQNTSSPKAIIQIAHGMVEHIERYHDFATYLTEHNFTVYGHDHRGHGKTGDNANSLGYFADENGFDRVVQDCIELTEMIKQKHPHTPIFLIGHSMGSFVSRRYMMLEPNHLTGVILVGTGFQPYALLTMAKQLAKTVGYIRGQNAEAKLMNKLTFFGYNKHTDNQTAFDWICSDQEEVEKYTKDKFCGFTPTNQFFYDLYTGLQWIQSKDKTDNIPKDLPLLFVSGKEDPVGHYGEGVQKAVAFYRSIDMKNVNNHLYEKGRHEILNETNKIEVFHNIVTWIEKQMACHNFTLSL</sequence>
<proteinExistence type="predicted"/>
<dbReference type="InterPro" id="IPR022742">
    <property type="entry name" value="Hydrolase_4"/>
</dbReference>
<dbReference type="InterPro" id="IPR029058">
    <property type="entry name" value="AB_hydrolase_fold"/>
</dbReference>
<dbReference type="SUPFAM" id="SSF53474">
    <property type="entry name" value="alpha/beta-Hydrolases"/>
    <property type="match status" value="1"/>
</dbReference>
<organism evidence="2 3">
    <name type="scientific">Gracilibacillus salitolerans</name>
    <dbReference type="NCBI Taxonomy" id="2663022"/>
    <lineage>
        <taxon>Bacteria</taxon>
        <taxon>Bacillati</taxon>
        <taxon>Bacillota</taxon>
        <taxon>Bacilli</taxon>
        <taxon>Bacillales</taxon>
        <taxon>Bacillaceae</taxon>
        <taxon>Gracilibacillus</taxon>
    </lineage>
</organism>
<evidence type="ECO:0000259" key="1">
    <source>
        <dbReference type="Pfam" id="PF12146"/>
    </source>
</evidence>
<keyword evidence="3" id="KW-1185">Reference proteome</keyword>
<dbReference type="InterPro" id="IPR051044">
    <property type="entry name" value="MAG_DAG_Lipase"/>
</dbReference>
<dbReference type="EMBL" id="CP045915">
    <property type="protein sequence ID" value="QGH34151.1"/>
    <property type="molecule type" value="Genomic_DNA"/>
</dbReference>
<dbReference type="PANTHER" id="PTHR11614">
    <property type="entry name" value="PHOSPHOLIPASE-RELATED"/>
    <property type="match status" value="1"/>
</dbReference>
<dbReference type="RefSeq" id="WP_153791028.1">
    <property type="nucleotide sequence ID" value="NZ_CP045915.1"/>
</dbReference>
<protein>
    <submittedName>
        <fullName evidence="2">Alpha/beta fold hydrolase</fullName>
    </submittedName>
</protein>
<dbReference type="KEGG" id="grc:GI584_09000"/>
<reference evidence="2 3" key="1">
    <citation type="submission" date="2019-11" db="EMBL/GenBank/DDBJ databases">
        <title>Gracilibacillus salitolerans sp. nov., a moderate halophile isolated from a saline soil in northwest China.</title>
        <authorList>
            <person name="Gan L."/>
        </authorList>
    </citation>
    <scope>NUCLEOTIDE SEQUENCE [LARGE SCALE GENOMIC DNA]</scope>
    <source>
        <strain evidence="2 3">SCU50</strain>
    </source>
</reference>